<keyword evidence="1" id="KW-0489">Methyltransferase</keyword>
<dbReference type="InterPro" id="IPR012677">
    <property type="entry name" value="Nucleotide-bd_a/b_plait_sf"/>
</dbReference>
<dbReference type="Proteomes" id="UP000272942">
    <property type="component" value="Unassembled WGS sequence"/>
</dbReference>
<dbReference type="PANTHER" id="PTHR45904:SF2">
    <property type="entry name" value="TRNA (URACIL-5-)-METHYLTRANSFERASE HOMOLOG A"/>
    <property type="match status" value="1"/>
</dbReference>
<dbReference type="GO" id="GO:0003723">
    <property type="term" value="F:RNA binding"/>
    <property type="evidence" value="ECO:0007669"/>
    <property type="project" value="InterPro"/>
</dbReference>
<dbReference type="InterPro" id="IPR035979">
    <property type="entry name" value="RBD_domain_sf"/>
</dbReference>
<keyword evidence="2" id="KW-0808">Transferase</keyword>
<dbReference type="InterPro" id="IPR045850">
    <property type="entry name" value="TRM2_met"/>
</dbReference>
<evidence type="ECO:0000313" key="6">
    <source>
        <dbReference type="Proteomes" id="UP000272942"/>
    </source>
</evidence>
<dbReference type="InterPro" id="IPR029063">
    <property type="entry name" value="SAM-dependent_MTases_sf"/>
</dbReference>
<dbReference type="Pfam" id="PF00588">
    <property type="entry name" value="SpoU_methylase"/>
    <property type="match status" value="1"/>
</dbReference>
<dbReference type="Gene3D" id="3.40.50.150">
    <property type="entry name" value="Vaccinia Virus protein VP39"/>
    <property type="match status" value="1"/>
</dbReference>
<feature type="domain" description="tRNA/rRNA methyltransferase SpoU type" evidence="4">
    <location>
        <begin position="13"/>
        <end position="76"/>
    </location>
</feature>
<organism evidence="5 6">
    <name type="scientific">Echinostoma caproni</name>
    <dbReference type="NCBI Taxonomy" id="27848"/>
    <lineage>
        <taxon>Eukaryota</taxon>
        <taxon>Metazoa</taxon>
        <taxon>Spiralia</taxon>
        <taxon>Lophotrochozoa</taxon>
        <taxon>Platyhelminthes</taxon>
        <taxon>Trematoda</taxon>
        <taxon>Digenea</taxon>
        <taxon>Plagiorchiida</taxon>
        <taxon>Echinostomata</taxon>
        <taxon>Echinostomatoidea</taxon>
        <taxon>Echinostomatidae</taxon>
        <taxon>Echinostoma</taxon>
    </lineage>
</organism>
<feature type="region of interest" description="Disordered" evidence="3">
    <location>
        <begin position="205"/>
        <end position="224"/>
    </location>
</feature>
<dbReference type="InterPro" id="IPR029026">
    <property type="entry name" value="tRNA_m1G_MTases_N"/>
</dbReference>
<dbReference type="SUPFAM" id="SSF54928">
    <property type="entry name" value="RNA-binding domain, RBD"/>
    <property type="match status" value="1"/>
</dbReference>
<dbReference type="OrthoDB" id="10250660at2759"/>
<accession>A0A3P8FWI1</accession>
<protein>
    <recommendedName>
        <fullName evidence="4">tRNA/rRNA methyltransferase SpoU type domain-containing protein</fullName>
    </recommendedName>
</protein>
<evidence type="ECO:0000313" key="5">
    <source>
        <dbReference type="EMBL" id="VDP80692.1"/>
    </source>
</evidence>
<proteinExistence type="predicted"/>
<dbReference type="AlphaFoldDB" id="A0A3P8FWI1"/>
<dbReference type="EMBL" id="UZAN01044399">
    <property type="protein sequence ID" value="VDP80692.1"/>
    <property type="molecule type" value="Genomic_DNA"/>
</dbReference>
<dbReference type="SUPFAM" id="SSF75217">
    <property type="entry name" value="alpha/beta knot"/>
    <property type="match status" value="1"/>
</dbReference>
<dbReference type="Gene3D" id="3.30.70.330">
    <property type="match status" value="1"/>
</dbReference>
<dbReference type="InterPro" id="IPR001537">
    <property type="entry name" value="SpoU_MeTrfase"/>
</dbReference>
<evidence type="ECO:0000256" key="3">
    <source>
        <dbReference type="SAM" id="MobiDB-lite"/>
    </source>
</evidence>
<name>A0A3P8FWI1_9TREM</name>
<evidence type="ECO:0000259" key="4">
    <source>
        <dbReference type="Pfam" id="PF00588"/>
    </source>
</evidence>
<dbReference type="GO" id="GO:0032259">
    <property type="term" value="P:methylation"/>
    <property type="evidence" value="ECO:0007669"/>
    <property type="project" value="UniProtKB-KW"/>
</dbReference>
<keyword evidence="6" id="KW-1185">Reference proteome</keyword>
<evidence type="ECO:0000256" key="2">
    <source>
        <dbReference type="ARBA" id="ARBA00022679"/>
    </source>
</evidence>
<dbReference type="PANTHER" id="PTHR45904">
    <property type="entry name" value="TRNA (URACIL-5-)-METHYLTRANSFERASE"/>
    <property type="match status" value="1"/>
</dbReference>
<dbReference type="GO" id="GO:0006396">
    <property type="term" value="P:RNA processing"/>
    <property type="evidence" value="ECO:0007669"/>
    <property type="project" value="InterPro"/>
</dbReference>
<evidence type="ECO:0000256" key="1">
    <source>
        <dbReference type="ARBA" id="ARBA00022603"/>
    </source>
</evidence>
<dbReference type="Gene3D" id="3.40.1280.10">
    <property type="match status" value="1"/>
</dbReference>
<gene>
    <name evidence="5" type="ORF">ECPE_LOCUS7289</name>
</gene>
<dbReference type="GO" id="GO:0008173">
    <property type="term" value="F:RNA methyltransferase activity"/>
    <property type="evidence" value="ECO:0007669"/>
    <property type="project" value="InterPro"/>
</dbReference>
<dbReference type="Gene3D" id="2.40.50.1070">
    <property type="match status" value="1"/>
</dbReference>
<sequence>MENEQCLWKPLPTILIVDNIRDPGNLGSLLRTAAGFGLSAVLVSKGSVDIWNDKVVRAGMSAHFRIPIFSGLNWSHIGRYFSRAQSEDAKHSLSYFPKCFVADIANKAVDQILDSFRSTTEIKKLLDSLQVKYRKLKLFKDVSFVTFGSAEDRDVALKTLNGHMWRGRQLEARLALGRADPLLQKRLPTSGTNDDDLGYRKRVCLDSSTPDAGEDEASRKTEGLKEPPVCPLVELIPSPMTVGYRNKSELTIGQDLEGKGPVIGFRFTKYRDGLIAVGSYRHLTILPPATVAMLNSLQEFINQYSPCEPHKSLTTYDPISHEGHWRQVLVRETRLEDRLLLLDVHVRNLDEHFGKVRFNQHTPFTWERLNTLATELLYEQIIQLAIESRDSSTEENQDPVEQRERVLLDVCCGTGTIGLSLAKPLLKKICHNVLQHIRVVRHPFKFLLHIVELAELLQRTLDCLQTAGCRDGATDVSSWQMPTKPSVFEMILHP</sequence>
<reference evidence="5 6" key="1">
    <citation type="submission" date="2018-11" db="EMBL/GenBank/DDBJ databases">
        <authorList>
            <consortium name="Pathogen Informatics"/>
        </authorList>
    </citation>
    <scope>NUCLEOTIDE SEQUENCE [LARGE SCALE GENOMIC DNA]</scope>
    <source>
        <strain evidence="5 6">Egypt</strain>
    </source>
</reference>
<dbReference type="SUPFAM" id="SSF53335">
    <property type="entry name" value="S-adenosyl-L-methionine-dependent methyltransferases"/>
    <property type="match status" value="1"/>
</dbReference>
<dbReference type="InterPro" id="IPR029028">
    <property type="entry name" value="Alpha/beta_knot_MTases"/>
</dbReference>